<dbReference type="NCBIfam" id="NF033563">
    <property type="entry name" value="transpos_IS30"/>
    <property type="match status" value="1"/>
</dbReference>
<sequence>MNNPDLSRIVSDKLEQRWSPAQVAGWLRRSFPEGEQMQVSQETIYKSLYIRARGALWQELSDFLRRRHKFRHARTYTTKSSTREQIVEGISIAERPVEVEDRAVPGHWEGDLISGPGNSHMATLVERKTRFAMQVKLEEKGTLSVVTALSRQMRILPALLRQSLTWDRQGRRVCGSQGVHDGHGYAGIHLRSS</sequence>
<accession>A0A7W7KSY1</accession>
<dbReference type="GO" id="GO:0005829">
    <property type="term" value="C:cytosol"/>
    <property type="evidence" value="ECO:0007669"/>
    <property type="project" value="TreeGrafter"/>
</dbReference>
<dbReference type="InterPro" id="IPR051917">
    <property type="entry name" value="Transposase-Integrase"/>
</dbReference>
<evidence type="ECO:0000313" key="1">
    <source>
        <dbReference type="EMBL" id="MBB4868111.1"/>
    </source>
</evidence>
<evidence type="ECO:0000313" key="2">
    <source>
        <dbReference type="Proteomes" id="UP000566995"/>
    </source>
</evidence>
<dbReference type="PANTHER" id="PTHR10948:SF23">
    <property type="entry name" value="TRANSPOSASE INSI FOR INSERTION SEQUENCE ELEMENT IS30A-RELATED"/>
    <property type="match status" value="1"/>
</dbReference>
<dbReference type="RefSeq" id="WP_184598595.1">
    <property type="nucleotide sequence ID" value="NZ_JACHLI010000059.1"/>
</dbReference>
<organism evidence="1 2">
    <name type="scientific">Pseudomonas nitroreducens</name>
    <dbReference type="NCBI Taxonomy" id="46680"/>
    <lineage>
        <taxon>Bacteria</taxon>
        <taxon>Pseudomonadati</taxon>
        <taxon>Pseudomonadota</taxon>
        <taxon>Gammaproteobacteria</taxon>
        <taxon>Pseudomonadales</taxon>
        <taxon>Pseudomonadaceae</taxon>
        <taxon>Pseudomonas</taxon>
    </lineage>
</organism>
<dbReference type="GO" id="GO:0004803">
    <property type="term" value="F:transposase activity"/>
    <property type="evidence" value="ECO:0007669"/>
    <property type="project" value="TreeGrafter"/>
</dbReference>
<name>A0A7W7KSY1_PSENT</name>
<protein>
    <submittedName>
        <fullName evidence="1">IS30 family transposase</fullName>
    </submittedName>
</protein>
<dbReference type="EMBL" id="JACHLI010000059">
    <property type="protein sequence ID" value="MBB4868111.1"/>
    <property type="molecule type" value="Genomic_DNA"/>
</dbReference>
<proteinExistence type="predicted"/>
<dbReference type="PANTHER" id="PTHR10948">
    <property type="entry name" value="TRANSPOSASE"/>
    <property type="match status" value="1"/>
</dbReference>
<comment type="caution">
    <text evidence="1">The sequence shown here is derived from an EMBL/GenBank/DDBJ whole genome shotgun (WGS) entry which is preliminary data.</text>
</comment>
<reference evidence="1 2" key="1">
    <citation type="submission" date="2020-08" db="EMBL/GenBank/DDBJ databases">
        <title>Functional genomics of gut bacteria from endangered species of beetles.</title>
        <authorList>
            <person name="Carlos-Shanley C."/>
        </authorList>
    </citation>
    <scope>NUCLEOTIDE SEQUENCE [LARGE SCALE GENOMIC DNA]</scope>
    <source>
        <strain evidence="1 2">S00179</strain>
    </source>
</reference>
<dbReference type="Proteomes" id="UP000566995">
    <property type="component" value="Unassembled WGS sequence"/>
</dbReference>
<dbReference type="GO" id="GO:0032196">
    <property type="term" value="P:transposition"/>
    <property type="evidence" value="ECO:0007669"/>
    <property type="project" value="TreeGrafter"/>
</dbReference>
<dbReference type="AlphaFoldDB" id="A0A7W7KSY1"/>
<gene>
    <name evidence="1" type="ORF">HNP46_007030</name>
</gene>
<dbReference type="InterPro" id="IPR053392">
    <property type="entry name" value="Transposase_IS30-like"/>
</dbReference>